<evidence type="ECO:0000313" key="2">
    <source>
        <dbReference type="EMBL" id="MCT8971086.1"/>
    </source>
</evidence>
<sequence length="185" mass="21020">MEKTATIQVGIVVERRESDSRWIDATWKPVSILVGAPPVEGWRELASGERWRRYHAATVPLELHRTDAESYKYNLSTRSPSVFVVMTPTGGERPWRVLLATASAYEGESYLTSDEVMVEAVPMPPEVAAWVRDFAEAHFDPEPFRKRKRDRPPALEEAKFGKEPIFTRRPAATPPRKDRGKETDG</sequence>
<feature type="compositionally biased region" description="Basic and acidic residues" evidence="1">
    <location>
        <begin position="175"/>
        <end position="185"/>
    </location>
</feature>
<dbReference type="RefSeq" id="WP_261614657.1">
    <property type="nucleotide sequence ID" value="NZ_JALIDZ010000002.1"/>
</dbReference>
<accession>A0AAW5QX84</accession>
<proteinExistence type="predicted"/>
<organism evidence="2 3">
    <name type="scientific">Microbaculum marinisediminis</name>
    <dbReference type="NCBI Taxonomy" id="2931392"/>
    <lineage>
        <taxon>Bacteria</taxon>
        <taxon>Pseudomonadati</taxon>
        <taxon>Pseudomonadota</taxon>
        <taxon>Alphaproteobacteria</taxon>
        <taxon>Hyphomicrobiales</taxon>
        <taxon>Tepidamorphaceae</taxon>
        <taxon>Microbaculum</taxon>
    </lineage>
</organism>
<comment type="caution">
    <text evidence="2">The sequence shown here is derived from an EMBL/GenBank/DDBJ whole genome shotgun (WGS) entry which is preliminary data.</text>
</comment>
<evidence type="ECO:0000313" key="3">
    <source>
        <dbReference type="Proteomes" id="UP001320898"/>
    </source>
</evidence>
<protein>
    <submittedName>
        <fullName evidence="2">DUF3305 domain-containing protein</fullName>
    </submittedName>
</protein>
<dbReference type="AlphaFoldDB" id="A0AAW5QX84"/>
<dbReference type="Pfam" id="PF11749">
    <property type="entry name" value="DUF3305"/>
    <property type="match status" value="1"/>
</dbReference>
<gene>
    <name evidence="2" type="ORF">MUB46_04360</name>
</gene>
<reference evidence="2 3" key="1">
    <citation type="submission" date="2022-04" db="EMBL/GenBank/DDBJ databases">
        <authorList>
            <person name="Ye Y.-Q."/>
            <person name="Du Z.-J."/>
        </authorList>
    </citation>
    <scope>NUCLEOTIDE SEQUENCE [LARGE SCALE GENOMIC DNA]</scope>
    <source>
        <strain evidence="2 3">A6E488</strain>
    </source>
</reference>
<dbReference type="Proteomes" id="UP001320898">
    <property type="component" value="Unassembled WGS sequence"/>
</dbReference>
<feature type="region of interest" description="Disordered" evidence="1">
    <location>
        <begin position="141"/>
        <end position="185"/>
    </location>
</feature>
<evidence type="ECO:0000256" key="1">
    <source>
        <dbReference type="SAM" id="MobiDB-lite"/>
    </source>
</evidence>
<dbReference type="InterPro" id="IPR021736">
    <property type="entry name" value="DUF3305"/>
</dbReference>
<feature type="compositionally biased region" description="Basic and acidic residues" evidence="1">
    <location>
        <begin position="151"/>
        <end position="166"/>
    </location>
</feature>
<dbReference type="EMBL" id="JALIDZ010000002">
    <property type="protein sequence ID" value="MCT8971086.1"/>
    <property type="molecule type" value="Genomic_DNA"/>
</dbReference>
<name>A0AAW5QX84_9HYPH</name>
<keyword evidence="3" id="KW-1185">Reference proteome</keyword>